<dbReference type="SUPFAM" id="SSF53474">
    <property type="entry name" value="alpha/beta-Hydrolases"/>
    <property type="match status" value="1"/>
</dbReference>
<gene>
    <name evidence="2" type="ORF">LSUB1_G008304</name>
</gene>
<reference evidence="2 3" key="1">
    <citation type="submission" date="2018-05" db="EMBL/GenBank/DDBJ databases">
        <title>Genome sequencing and assembly of the regulated plant pathogen Lachnellula willkommii and related sister species for the development of diagnostic species identification markers.</title>
        <authorList>
            <person name="Giroux E."/>
            <person name="Bilodeau G."/>
        </authorList>
    </citation>
    <scope>NUCLEOTIDE SEQUENCE [LARGE SCALE GENOMIC DNA]</scope>
    <source>
        <strain evidence="2 3">CBS 197.66</strain>
    </source>
</reference>
<dbReference type="Proteomes" id="UP000462212">
    <property type="component" value="Unassembled WGS sequence"/>
</dbReference>
<name>A0A8H8RGS9_9HELO</name>
<dbReference type="EMBL" id="QGMJ01000674">
    <property type="protein sequence ID" value="TVY34232.1"/>
    <property type="molecule type" value="Genomic_DNA"/>
</dbReference>
<dbReference type="Pfam" id="PF12697">
    <property type="entry name" value="Abhydrolase_6"/>
    <property type="match status" value="1"/>
</dbReference>
<evidence type="ECO:0000313" key="3">
    <source>
        <dbReference type="Proteomes" id="UP000462212"/>
    </source>
</evidence>
<comment type="caution">
    <text evidence="2">The sequence shown here is derived from an EMBL/GenBank/DDBJ whole genome shotgun (WGS) entry which is preliminary data.</text>
</comment>
<sequence>MASSTLPPNGRLVNIGTHSLALYTNGPDSSSPKEPVVVFISGVASDALNWQAVVRLLGTSLRSYTYDRSGYRNSEPSPLAPSAENIALELSLLIDKAPILNPLILVGHSWAGVIMHEYIALKGTDQIAGLVFVDANHETAPLVMDPNDPILWAVAANVDPYSAWGLEAEHKFTREEWDAFKAVKTTEKHKLIVHKEDVENYIPSFETLRKKELSKKQPLVGNKPVYVIGGTRSRDWSGLYKAGVAKGNGTEEQRGHVIELIKTIDAKNKDLMKEFLKLSTRSELVFANESGHFVQITQPEIVVDGVKWVLDNLSESSQFQRE</sequence>
<feature type="domain" description="AB hydrolase-1" evidence="1">
    <location>
        <begin position="37"/>
        <end position="304"/>
    </location>
</feature>
<evidence type="ECO:0000259" key="1">
    <source>
        <dbReference type="Pfam" id="PF12697"/>
    </source>
</evidence>
<keyword evidence="3" id="KW-1185">Reference proteome</keyword>
<organism evidence="2 3">
    <name type="scientific">Lachnellula subtilissima</name>
    <dbReference type="NCBI Taxonomy" id="602034"/>
    <lineage>
        <taxon>Eukaryota</taxon>
        <taxon>Fungi</taxon>
        <taxon>Dikarya</taxon>
        <taxon>Ascomycota</taxon>
        <taxon>Pezizomycotina</taxon>
        <taxon>Leotiomycetes</taxon>
        <taxon>Helotiales</taxon>
        <taxon>Lachnaceae</taxon>
        <taxon>Lachnellula</taxon>
    </lineage>
</organism>
<dbReference type="InterPro" id="IPR029058">
    <property type="entry name" value="AB_hydrolase_fold"/>
</dbReference>
<proteinExistence type="predicted"/>
<dbReference type="OrthoDB" id="294702at2759"/>
<dbReference type="InterPro" id="IPR000073">
    <property type="entry name" value="AB_hydrolase_1"/>
</dbReference>
<accession>A0A8H8RGS9</accession>
<protein>
    <recommendedName>
        <fullName evidence="1">AB hydrolase-1 domain-containing protein</fullName>
    </recommendedName>
</protein>
<dbReference type="Gene3D" id="3.40.50.1820">
    <property type="entry name" value="alpha/beta hydrolase"/>
    <property type="match status" value="1"/>
</dbReference>
<evidence type="ECO:0000313" key="2">
    <source>
        <dbReference type="EMBL" id="TVY34232.1"/>
    </source>
</evidence>
<dbReference type="AlphaFoldDB" id="A0A8H8RGS9"/>